<reference evidence="2" key="1">
    <citation type="journal article" date="2014" name="Front. Microbiol.">
        <title>High frequency of phylogenetically diverse reductive dehalogenase-homologous genes in deep subseafloor sedimentary metagenomes.</title>
        <authorList>
            <person name="Kawai M."/>
            <person name="Futagami T."/>
            <person name="Toyoda A."/>
            <person name="Takaki Y."/>
            <person name="Nishi S."/>
            <person name="Hori S."/>
            <person name="Arai W."/>
            <person name="Tsubouchi T."/>
            <person name="Morono Y."/>
            <person name="Uchiyama I."/>
            <person name="Ito T."/>
            <person name="Fujiyama A."/>
            <person name="Inagaki F."/>
            <person name="Takami H."/>
        </authorList>
    </citation>
    <scope>NUCLEOTIDE SEQUENCE</scope>
    <source>
        <strain evidence="2">Expedition CK06-06</strain>
    </source>
</reference>
<evidence type="ECO:0000259" key="1">
    <source>
        <dbReference type="SMART" id="SM01008"/>
    </source>
</evidence>
<dbReference type="SUPFAM" id="SSF54665">
    <property type="entry name" value="CO dehydrogenase molybdoprotein N-domain-like"/>
    <property type="match status" value="1"/>
</dbReference>
<dbReference type="Gene3D" id="3.90.1170.50">
    <property type="entry name" value="Aldehyde oxidase/xanthine dehydrogenase, a/b hammerhead"/>
    <property type="match status" value="1"/>
</dbReference>
<dbReference type="InterPro" id="IPR000674">
    <property type="entry name" value="Ald_Oxase/Xan_DH_a/b"/>
</dbReference>
<dbReference type="SMART" id="SM01008">
    <property type="entry name" value="Ald_Xan_dh_C"/>
    <property type="match status" value="1"/>
</dbReference>
<gene>
    <name evidence="2" type="ORF">S03H2_62010</name>
</gene>
<dbReference type="InterPro" id="IPR037165">
    <property type="entry name" value="AldOxase/xan_DH_Mopterin-bd_sf"/>
</dbReference>
<feature type="non-terminal residue" evidence="2">
    <location>
        <position position="235"/>
    </location>
</feature>
<accession>X1KC92</accession>
<dbReference type="Gene3D" id="3.30.365.10">
    <property type="entry name" value="Aldehyde oxidase/xanthine dehydrogenase, molybdopterin binding domain"/>
    <property type="match status" value="2"/>
</dbReference>
<dbReference type="EMBL" id="BARU01040072">
    <property type="protein sequence ID" value="GAH87824.1"/>
    <property type="molecule type" value="Genomic_DNA"/>
</dbReference>
<comment type="caution">
    <text evidence="2">The sequence shown here is derived from an EMBL/GenBank/DDBJ whole genome shotgun (WGS) entry which is preliminary data.</text>
</comment>
<dbReference type="AlphaFoldDB" id="X1KC92"/>
<dbReference type="InterPro" id="IPR036856">
    <property type="entry name" value="Ald_Oxase/Xan_DH_a/b_sf"/>
</dbReference>
<organism evidence="2">
    <name type="scientific">marine sediment metagenome</name>
    <dbReference type="NCBI Taxonomy" id="412755"/>
    <lineage>
        <taxon>unclassified sequences</taxon>
        <taxon>metagenomes</taxon>
        <taxon>ecological metagenomes</taxon>
    </lineage>
</organism>
<dbReference type="GO" id="GO:0016491">
    <property type="term" value="F:oxidoreductase activity"/>
    <property type="evidence" value="ECO:0007669"/>
    <property type="project" value="InterPro"/>
</dbReference>
<dbReference type="PANTHER" id="PTHR47495">
    <property type="entry name" value="ALDEHYDE DEHYDROGENASE"/>
    <property type="match status" value="1"/>
</dbReference>
<proteinExistence type="predicted"/>
<feature type="non-terminal residue" evidence="2">
    <location>
        <position position="1"/>
    </location>
</feature>
<name>X1KC92_9ZZZZ</name>
<protein>
    <recommendedName>
        <fullName evidence="1">Aldehyde oxidase/xanthine dehydrogenase a/b hammerhead domain-containing protein</fullName>
    </recommendedName>
</protein>
<dbReference type="SUPFAM" id="SSF56003">
    <property type="entry name" value="Molybdenum cofactor-binding domain"/>
    <property type="match status" value="1"/>
</dbReference>
<sequence length="235" mass="25101">ESGSVIAPDGTKLGYGELVDAASKLDPPTEPRTLKDPAAYKIIGKPTPTVDAREIVTGQTEFGIDAYRADVLIAVVARCPWIDGEIVSVDDAETRKVAGVKDVLRIAGTKPGESFDGALVDGVAVLATSTWAALKGREKLKIEWKPGPFADESSDGLRKRADELLRPANAGNAVPVRRDGDVDKARKAARKTIEARYTVPFLAHATMEPPAALIHVTKDKVLLIASLQEPEGCLR</sequence>
<dbReference type="PANTHER" id="PTHR47495:SF3">
    <property type="entry name" value="BLR6219 PROTEIN"/>
    <property type="match status" value="1"/>
</dbReference>
<evidence type="ECO:0000313" key="2">
    <source>
        <dbReference type="EMBL" id="GAH87824.1"/>
    </source>
</evidence>
<feature type="domain" description="Aldehyde oxidase/xanthine dehydrogenase a/b hammerhead" evidence="1">
    <location>
        <begin position="57"/>
        <end position="148"/>
    </location>
</feature>
<dbReference type="InterPro" id="IPR052516">
    <property type="entry name" value="N-heterocyclic_Hydroxylase"/>
</dbReference>